<organism evidence="2 3">
    <name type="scientific">Thelonectria olida</name>
    <dbReference type="NCBI Taxonomy" id="1576542"/>
    <lineage>
        <taxon>Eukaryota</taxon>
        <taxon>Fungi</taxon>
        <taxon>Dikarya</taxon>
        <taxon>Ascomycota</taxon>
        <taxon>Pezizomycotina</taxon>
        <taxon>Sordariomycetes</taxon>
        <taxon>Hypocreomycetidae</taxon>
        <taxon>Hypocreales</taxon>
        <taxon>Nectriaceae</taxon>
        <taxon>Thelonectria</taxon>
    </lineage>
</organism>
<sequence>MKPHLSSKPDNLPSLSEPSIGYRPFSDFETSPARRESFSPEQSDFSWSDAAIAVDPESPTANRSTGLLATRSLEGEGLVHPPLLRTALDRSGIETMARTKKASKARVAPARSTQSRTMGTGPHDNNLALSQGDFREPSLRRGSGMVVETPAGIRKVIEKNKKKGTWYNTSAQSSTASSTQGALNDTNLPQREPLPSGSDVCPYRYHHLCTLLTRPKWFQTLPKPQRGDVPPLTIRQPIAVRQPTDIRPWALEKAAVLRTCLQFQDEYIKIPLGTRLDGPFWTRV</sequence>
<feature type="region of interest" description="Disordered" evidence="1">
    <location>
        <begin position="1"/>
        <end position="63"/>
    </location>
</feature>
<feature type="region of interest" description="Disordered" evidence="1">
    <location>
        <begin position="164"/>
        <end position="195"/>
    </location>
</feature>
<evidence type="ECO:0000313" key="3">
    <source>
        <dbReference type="Proteomes" id="UP000777438"/>
    </source>
</evidence>
<evidence type="ECO:0000256" key="1">
    <source>
        <dbReference type="SAM" id="MobiDB-lite"/>
    </source>
</evidence>
<feature type="region of interest" description="Disordered" evidence="1">
    <location>
        <begin position="98"/>
        <end position="139"/>
    </location>
</feature>
<proteinExistence type="predicted"/>
<dbReference type="AlphaFoldDB" id="A0A9P8WDD3"/>
<dbReference type="OrthoDB" id="5093926at2759"/>
<dbReference type="Proteomes" id="UP000777438">
    <property type="component" value="Unassembled WGS sequence"/>
</dbReference>
<evidence type="ECO:0000313" key="2">
    <source>
        <dbReference type="EMBL" id="KAH6896027.1"/>
    </source>
</evidence>
<keyword evidence="3" id="KW-1185">Reference proteome</keyword>
<protein>
    <submittedName>
        <fullName evidence="2">Uncharacterized protein</fullName>
    </submittedName>
</protein>
<name>A0A9P8WDD3_9HYPO</name>
<accession>A0A9P8WDD3</accession>
<comment type="caution">
    <text evidence="2">The sequence shown here is derived from an EMBL/GenBank/DDBJ whole genome shotgun (WGS) entry which is preliminary data.</text>
</comment>
<reference evidence="2 3" key="1">
    <citation type="journal article" date="2021" name="Nat. Commun.">
        <title>Genetic determinants of endophytism in the Arabidopsis root mycobiome.</title>
        <authorList>
            <person name="Mesny F."/>
            <person name="Miyauchi S."/>
            <person name="Thiergart T."/>
            <person name="Pickel B."/>
            <person name="Atanasova L."/>
            <person name="Karlsson M."/>
            <person name="Huettel B."/>
            <person name="Barry K.W."/>
            <person name="Haridas S."/>
            <person name="Chen C."/>
            <person name="Bauer D."/>
            <person name="Andreopoulos W."/>
            <person name="Pangilinan J."/>
            <person name="LaButti K."/>
            <person name="Riley R."/>
            <person name="Lipzen A."/>
            <person name="Clum A."/>
            <person name="Drula E."/>
            <person name="Henrissat B."/>
            <person name="Kohler A."/>
            <person name="Grigoriev I.V."/>
            <person name="Martin F.M."/>
            <person name="Hacquard S."/>
        </authorList>
    </citation>
    <scope>NUCLEOTIDE SEQUENCE [LARGE SCALE GENOMIC DNA]</scope>
    <source>
        <strain evidence="2 3">MPI-CAGE-CH-0241</strain>
    </source>
</reference>
<gene>
    <name evidence="2" type="ORF">B0T10DRAFT_479329</name>
</gene>
<dbReference type="EMBL" id="JAGPYM010000004">
    <property type="protein sequence ID" value="KAH6896027.1"/>
    <property type="molecule type" value="Genomic_DNA"/>
</dbReference>
<feature type="compositionally biased region" description="Low complexity" evidence="1">
    <location>
        <begin position="169"/>
        <end position="180"/>
    </location>
</feature>